<gene>
    <name evidence="1" type="ORF">Lalb_Chr19g0125111</name>
</gene>
<dbReference type="EMBL" id="WOCE01000019">
    <property type="protein sequence ID" value="KAE9592046.1"/>
    <property type="molecule type" value="Genomic_DNA"/>
</dbReference>
<protein>
    <submittedName>
        <fullName evidence="1">Uncharacterized protein</fullName>
    </submittedName>
</protein>
<evidence type="ECO:0000313" key="1">
    <source>
        <dbReference type="EMBL" id="KAE9592046.1"/>
    </source>
</evidence>
<name>A0A6A5NCT4_LUPAL</name>
<organism evidence="1 2">
    <name type="scientific">Lupinus albus</name>
    <name type="common">White lupine</name>
    <name type="synonym">Lupinus termis</name>
    <dbReference type="NCBI Taxonomy" id="3870"/>
    <lineage>
        <taxon>Eukaryota</taxon>
        <taxon>Viridiplantae</taxon>
        <taxon>Streptophyta</taxon>
        <taxon>Embryophyta</taxon>
        <taxon>Tracheophyta</taxon>
        <taxon>Spermatophyta</taxon>
        <taxon>Magnoliopsida</taxon>
        <taxon>eudicotyledons</taxon>
        <taxon>Gunneridae</taxon>
        <taxon>Pentapetalae</taxon>
        <taxon>rosids</taxon>
        <taxon>fabids</taxon>
        <taxon>Fabales</taxon>
        <taxon>Fabaceae</taxon>
        <taxon>Papilionoideae</taxon>
        <taxon>50 kb inversion clade</taxon>
        <taxon>genistoids sensu lato</taxon>
        <taxon>core genistoids</taxon>
        <taxon>Genisteae</taxon>
        <taxon>Lupinus</taxon>
    </lineage>
</organism>
<proteinExistence type="predicted"/>
<sequence length="78" mass="8604">MDSSRNSIVKLALLFIFLIIATNMLKESNATTTTDQRARKLCQNDSECLTTPNSGCKCDKGDKLIGWCVCPTLPLTHN</sequence>
<comment type="caution">
    <text evidence="1">The sequence shown here is derived from an EMBL/GenBank/DDBJ whole genome shotgun (WGS) entry which is preliminary data.</text>
</comment>
<accession>A0A6A5NCT4</accession>
<keyword evidence="2" id="KW-1185">Reference proteome</keyword>
<reference evidence="2" key="1">
    <citation type="journal article" date="2020" name="Nat. Commun.">
        <title>Genome sequence of the cluster root forming white lupin.</title>
        <authorList>
            <person name="Hufnagel B."/>
            <person name="Marques A."/>
            <person name="Soriano A."/>
            <person name="Marques L."/>
            <person name="Divol F."/>
            <person name="Doumas P."/>
            <person name="Sallet E."/>
            <person name="Mancinotti D."/>
            <person name="Carrere S."/>
            <person name="Marande W."/>
            <person name="Arribat S."/>
            <person name="Keller J."/>
            <person name="Huneau C."/>
            <person name="Blein T."/>
            <person name="Aime D."/>
            <person name="Laguerre M."/>
            <person name="Taylor J."/>
            <person name="Schubert V."/>
            <person name="Nelson M."/>
            <person name="Geu-Flores F."/>
            <person name="Crespi M."/>
            <person name="Gallardo-Guerrero K."/>
            <person name="Delaux P.-M."/>
            <person name="Salse J."/>
            <person name="Berges H."/>
            <person name="Guyot R."/>
            <person name="Gouzy J."/>
            <person name="Peret B."/>
        </authorList>
    </citation>
    <scope>NUCLEOTIDE SEQUENCE [LARGE SCALE GENOMIC DNA]</scope>
    <source>
        <strain evidence="2">cv. Amiga</strain>
    </source>
</reference>
<dbReference type="Proteomes" id="UP000447434">
    <property type="component" value="Chromosome 19"/>
</dbReference>
<dbReference type="AlphaFoldDB" id="A0A6A5NCT4"/>
<evidence type="ECO:0000313" key="2">
    <source>
        <dbReference type="Proteomes" id="UP000447434"/>
    </source>
</evidence>